<dbReference type="EMBL" id="RSCD01000005">
    <property type="protein sequence ID" value="RSH92933.1"/>
    <property type="molecule type" value="Genomic_DNA"/>
</dbReference>
<dbReference type="CDD" id="cd17323">
    <property type="entry name" value="MFS_Tpo1_MDR_like"/>
    <property type="match status" value="1"/>
</dbReference>
<sequence>MQTLRLQRWLETEHPLIPRSPAAAHHHPHRPLPESDELPAGAFPGVPGSSSTLVGIETAAIASRDGGAQAGPAQSAGGVAAGADKDKDVDAEKGRDVMVEKDSYLVDFEPNDPANPKNWSKTKKWLVSALLAQLCTMVGMAGSINSQAIDSASAYYGVSTELMGLDTALFLSGFGVASVIWAPLSELGGRNPVYVVAIFMLVLFEIGAALSNTLYARCIVRFLAGCAATPPLSNAGGGMGDIWTPAERSYAFTFFSVSGFFGPCLGPILGGWIAESYLGFRWCDWIQAIWAALELVIVIFLLPETFPPQVLKMKAAAIRKVTGEPRYMTALERARQNMPFRRAFIESLKRPFAMLVLEPIVQCMCIYLTVVYIILFGDLIAWTFIFEDTYGLSVAMSGTTFLSITVGLLVCGLCSPLMYYDYIKAQRRAEEQGLTHTPPEVRLRVAIVGTWFMPISLFWAAWVNYAGVSIWAELAAQAVFGFGILTTFIATFQYMIDSYANVAASGLAAITLLRYPVAGASVMFTGPIYERLGTHWALTLFGFVSLAISFIPIVFYVWGPKIRSLSRYVPDT</sequence>
<feature type="transmembrane region" description="Helical" evidence="6">
    <location>
        <begin position="252"/>
        <end position="273"/>
    </location>
</feature>
<evidence type="ECO:0000313" key="8">
    <source>
        <dbReference type="EMBL" id="RSH92933.1"/>
    </source>
</evidence>
<proteinExistence type="predicted"/>
<name>A0A427YPB2_9TREE</name>
<keyword evidence="2 6" id="KW-0812">Transmembrane</keyword>
<feature type="region of interest" description="Disordered" evidence="5">
    <location>
        <begin position="65"/>
        <end position="87"/>
    </location>
</feature>
<feature type="region of interest" description="Disordered" evidence="5">
    <location>
        <begin position="14"/>
        <end position="49"/>
    </location>
</feature>
<dbReference type="GO" id="GO:0005886">
    <property type="term" value="C:plasma membrane"/>
    <property type="evidence" value="ECO:0007669"/>
    <property type="project" value="TreeGrafter"/>
</dbReference>
<reference evidence="8 9" key="1">
    <citation type="submission" date="2018-11" db="EMBL/GenBank/DDBJ databases">
        <title>Genome sequence of Saitozyma podzolica DSM 27192.</title>
        <authorList>
            <person name="Aliyu H."/>
            <person name="Gorte O."/>
            <person name="Ochsenreither K."/>
        </authorList>
    </citation>
    <scope>NUCLEOTIDE SEQUENCE [LARGE SCALE GENOMIC DNA]</scope>
    <source>
        <strain evidence="8 9">DSM 27192</strain>
    </source>
</reference>
<dbReference type="PANTHER" id="PTHR23502:SF48">
    <property type="entry name" value="MULTIDRUG TRANSPORTER, PUTATIVE (AFU_ORTHOLOGUE AFUA_5G02700)-RELATED"/>
    <property type="match status" value="1"/>
</dbReference>
<dbReference type="InterPro" id="IPR036259">
    <property type="entry name" value="MFS_trans_sf"/>
</dbReference>
<feature type="transmembrane region" description="Helical" evidence="6">
    <location>
        <begin position="395"/>
        <end position="420"/>
    </location>
</feature>
<dbReference type="Gene3D" id="1.20.1250.20">
    <property type="entry name" value="MFS general substrate transporter like domains"/>
    <property type="match status" value="1"/>
</dbReference>
<dbReference type="PANTHER" id="PTHR23502">
    <property type="entry name" value="MAJOR FACILITATOR SUPERFAMILY"/>
    <property type="match status" value="1"/>
</dbReference>
<evidence type="ECO:0000256" key="6">
    <source>
        <dbReference type="SAM" id="Phobius"/>
    </source>
</evidence>
<dbReference type="Proteomes" id="UP000279259">
    <property type="component" value="Unassembled WGS sequence"/>
</dbReference>
<dbReference type="InterPro" id="IPR020846">
    <property type="entry name" value="MFS_dom"/>
</dbReference>
<feature type="transmembrane region" description="Helical" evidence="6">
    <location>
        <begin position="352"/>
        <end position="375"/>
    </location>
</feature>
<feature type="transmembrane region" description="Helical" evidence="6">
    <location>
        <begin position="474"/>
        <end position="492"/>
    </location>
</feature>
<comment type="caution">
    <text evidence="8">The sequence shown here is derived from an EMBL/GenBank/DDBJ whole genome shotgun (WGS) entry which is preliminary data.</text>
</comment>
<feature type="transmembrane region" description="Helical" evidence="6">
    <location>
        <begin position="499"/>
        <end position="517"/>
    </location>
</feature>
<feature type="transmembrane region" description="Helical" evidence="6">
    <location>
        <begin position="164"/>
        <end position="184"/>
    </location>
</feature>
<feature type="compositionally biased region" description="Low complexity" evidence="5">
    <location>
        <begin position="66"/>
        <end position="82"/>
    </location>
</feature>
<keyword evidence="3 6" id="KW-1133">Transmembrane helix</keyword>
<protein>
    <recommendedName>
        <fullName evidence="7">Major facilitator superfamily (MFS) profile domain-containing protein</fullName>
    </recommendedName>
</protein>
<comment type="subcellular location">
    <subcellularLocation>
        <location evidence="1">Membrane</location>
        <topology evidence="1">Multi-pass membrane protein</topology>
    </subcellularLocation>
</comment>
<accession>A0A427YPB2</accession>
<feature type="domain" description="Major facilitator superfamily (MFS) profile" evidence="7">
    <location>
        <begin position="127"/>
        <end position="563"/>
    </location>
</feature>
<feature type="transmembrane region" description="Helical" evidence="6">
    <location>
        <begin position="537"/>
        <end position="558"/>
    </location>
</feature>
<dbReference type="GO" id="GO:0022857">
    <property type="term" value="F:transmembrane transporter activity"/>
    <property type="evidence" value="ECO:0007669"/>
    <property type="project" value="InterPro"/>
</dbReference>
<dbReference type="AlphaFoldDB" id="A0A427YPB2"/>
<dbReference type="STRING" id="1890683.A0A427YPB2"/>
<organism evidence="8 9">
    <name type="scientific">Saitozyma podzolica</name>
    <dbReference type="NCBI Taxonomy" id="1890683"/>
    <lineage>
        <taxon>Eukaryota</taxon>
        <taxon>Fungi</taxon>
        <taxon>Dikarya</taxon>
        <taxon>Basidiomycota</taxon>
        <taxon>Agaricomycotina</taxon>
        <taxon>Tremellomycetes</taxon>
        <taxon>Tremellales</taxon>
        <taxon>Trimorphomycetaceae</taxon>
        <taxon>Saitozyma</taxon>
    </lineage>
</organism>
<evidence type="ECO:0000256" key="5">
    <source>
        <dbReference type="SAM" id="MobiDB-lite"/>
    </source>
</evidence>
<feature type="transmembrane region" description="Helical" evidence="6">
    <location>
        <begin position="285"/>
        <end position="303"/>
    </location>
</feature>
<dbReference type="OrthoDB" id="6770063at2759"/>
<evidence type="ECO:0000256" key="1">
    <source>
        <dbReference type="ARBA" id="ARBA00004141"/>
    </source>
</evidence>
<feature type="transmembrane region" description="Helical" evidence="6">
    <location>
        <begin position="441"/>
        <end position="462"/>
    </location>
</feature>
<dbReference type="Pfam" id="PF07690">
    <property type="entry name" value="MFS_1"/>
    <property type="match status" value="1"/>
</dbReference>
<dbReference type="PROSITE" id="PS50850">
    <property type="entry name" value="MFS"/>
    <property type="match status" value="1"/>
</dbReference>
<keyword evidence="9" id="KW-1185">Reference proteome</keyword>
<evidence type="ECO:0000256" key="4">
    <source>
        <dbReference type="ARBA" id="ARBA00023136"/>
    </source>
</evidence>
<evidence type="ECO:0000256" key="3">
    <source>
        <dbReference type="ARBA" id="ARBA00022989"/>
    </source>
</evidence>
<evidence type="ECO:0000259" key="7">
    <source>
        <dbReference type="PROSITE" id="PS50850"/>
    </source>
</evidence>
<evidence type="ECO:0000313" key="9">
    <source>
        <dbReference type="Proteomes" id="UP000279259"/>
    </source>
</evidence>
<feature type="transmembrane region" description="Helical" evidence="6">
    <location>
        <begin position="191"/>
        <end position="208"/>
    </location>
</feature>
<dbReference type="InterPro" id="IPR011701">
    <property type="entry name" value="MFS"/>
</dbReference>
<evidence type="ECO:0000256" key="2">
    <source>
        <dbReference type="ARBA" id="ARBA00022692"/>
    </source>
</evidence>
<keyword evidence="4 6" id="KW-0472">Membrane</keyword>
<dbReference type="SUPFAM" id="SSF103473">
    <property type="entry name" value="MFS general substrate transporter"/>
    <property type="match status" value="1"/>
</dbReference>
<gene>
    <name evidence="8" type="ORF">EHS25_008379</name>
</gene>